<dbReference type="InterPro" id="IPR006518">
    <property type="entry name" value="Trypano_RHS"/>
</dbReference>
<evidence type="ECO:0000313" key="2">
    <source>
        <dbReference type="Proteomes" id="UP000283634"/>
    </source>
</evidence>
<dbReference type="GeneID" id="40333968"/>
<dbReference type="EMBL" id="MKGL01000766">
    <property type="protein sequence ID" value="RNE95965.1"/>
    <property type="molecule type" value="Genomic_DNA"/>
</dbReference>
<dbReference type="OMA" id="CHITKGE"/>
<dbReference type="NCBIfam" id="TIGR01631">
    <property type="entry name" value="Trypano_RHS"/>
    <property type="match status" value="1"/>
</dbReference>
<dbReference type="RefSeq" id="XP_029233470.1">
    <property type="nucleotide sequence ID" value="XM_029386687.1"/>
</dbReference>
<evidence type="ECO:0000313" key="1">
    <source>
        <dbReference type="EMBL" id="RNE95965.1"/>
    </source>
</evidence>
<accession>A0A3R7MVH2</accession>
<organism evidence="1 2">
    <name type="scientific">Trypanosoma rangeli</name>
    <dbReference type="NCBI Taxonomy" id="5698"/>
    <lineage>
        <taxon>Eukaryota</taxon>
        <taxon>Discoba</taxon>
        <taxon>Euglenozoa</taxon>
        <taxon>Kinetoplastea</taxon>
        <taxon>Metakinetoplastina</taxon>
        <taxon>Trypanosomatida</taxon>
        <taxon>Trypanosomatidae</taxon>
        <taxon>Trypanosoma</taxon>
        <taxon>Herpetosoma</taxon>
    </lineage>
</organism>
<gene>
    <name evidence="1" type="ORF">TraAM80_10035</name>
</gene>
<reference evidence="1 2" key="1">
    <citation type="journal article" date="2018" name="BMC Genomics">
        <title>Genomic comparison of Trypanosoma conorhini and Trypanosoma rangeli to Trypanosoma cruzi strains of high and low virulence.</title>
        <authorList>
            <person name="Bradwell K.R."/>
            <person name="Koparde V.N."/>
            <person name="Matveyev A.V."/>
            <person name="Serrano M.G."/>
            <person name="Alves J.M."/>
            <person name="Parikh H."/>
            <person name="Huang B."/>
            <person name="Lee V."/>
            <person name="Espinosa-Alvarez O."/>
            <person name="Ortiz P.A."/>
            <person name="Costa-Martins A.G."/>
            <person name="Teixeira M.M."/>
            <person name="Buck G.A."/>
        </authorList>
    </citation>
    <scope>NUCLEOTIDE SEQUENCE [LARGE SCALE GENOMIC DNA]</scope>
    <source>
        <strain evidence="1 2">AM80</strain>
    </source>
</reference>
<proteinExistence type="predicted"/>
<dbReference type="OrthoDB" id="252861at2759"/>
<protein>
    <submittedName>
        <fullName evidence="1">Retrotransposon hot spot (RHS) protein</fullName>
    </submittedName>
</protein>
<name>A0A3R7MVH2_TRYRA</name>
<sequence length="287" mass="32091">MWGMEGTRKAAGIFPFQLRSKRTLRRRVLMKNFKMSRLLSVVGTWSRSAADDLECLGCVAFLIGDVAEAVARQMKHLSRSEGVTRASVLADGHAVGLFPRPPCVVGCMAGGDNRRVIIQTELQAGVLYMPNKCFVTVLDAFYVAEVQRAQTAKKKINKFGQSRNAGTDGHSGAESEVTFIGLQVAKHNTHRTTAGKVAAFLKYMTCNFKGWEALREKMRWEIIYIQHAESMPMTGRRDCHITKGEKEVPRLQVARDFWERRVEQCQVQLDTEMAVQLVVAASKDHSG</sequence>
<dbReference type="AlphaFoldDB" id="A0A3R7MVH2"/>
<keyword evidence="2" id="KW-1185">Reference proteome</keyword>
<comment type="caution">
    <text evidence="1">The sequence shown here is derived from an EMBL/GenBank/DDBJ whole genome shotgun (WGS) entry which is preliminary data.</text>
</comment>
<dbReference type="Proteomes" id="UP000283634">
    <property type="component" value="Unassembled WGS sequence"/>
</dbReference>